<reference evidence="2 3" key="1">
    <citation type="submission" date="2020-06" db="EMBL/GenBank/DDBJ databases">
        <authorList>
            <person name="Isaeva M.P."/>
            <person name="Chernysheva N.Y."/>
        </authorList>
    </citation>
    <scope>NUCLEOTIDE SEQUENCE [LARGE SCALE GENOMIC DNA]</scope>
    <source>
        <strain evidence="2 3">KMM 6746</strain>
    </source>
</reference>
<gene>
    <name evidence="2" type="ORF">HW347_13430</name>
</gene>
<evidence type="ECO:0008006" key="4">
    <source>
        <dbReference type="Google" id="ProtNLM"/>
    </source>
</evidence>
<keyword evidence="3" id="KW-1185">Reference proteome</keyword>
<comment type="caution">
    <text evidence="2">The sequence shown here is derived from an EMBL/GenBank/DDBJ whole genome shotgun (WGS) entry which is preliminary data.</text>
</comment>
<accession>A0ABS5WH23</accession>
<reference evidence="3" key="2">
    <citation type="submission" date="2023-07" db="EMBL/GenBank/DDBJ databases">
        <title>Zobellia barbeyronii sp. nov., a new marine flavobacterium, isolated from green and red algae.</title>
        <authorList>
            <person name="Nedashkovskaya O.I."/>
            <person name="Otstavnykh N."/>
            <person name="Zhukova N."/>
            <person name="Guzev K."/>
            <person name="Chausova V."/>
            <person name="Tekutyeva L."/>
            <person name="Mikhailov V."/>
            <person name="Isaeva M."/>
        </authorList>
    </citation>
    <scope>NUCLEOTIDE SEQUENCE [LARGE SCALE GENOMIC DNA]</scope>
    <source>
        <strain evidence="3">KMM 6746</strain>
    </source>
</reference>
<feature type="signal peptide" evidence="1">
    <location>
        <begin position="1"/>
        <end position="21"/>
    </location>
</feature>
<dbReference type="EMBL" id="JACATN010000004">
    <property type="protein sequence ID" value="MBT2162268.1"/>
    <property type="molecule type" value="Genomic_DNA"/>
</dbReference>
<dbReference type="PROSITE" id="PS51257">
    <property type="entry name" value="PROKAR_LIPOPROTEIN"/>
    <property type="match status" value="1"/>
</dbReference>
<dbReference type="RefSeq" id="WP_214612331.1">
    <property type="nucleotide sequence ID" value="NZ_JACATN010000004.1"/>
</dbReference>
<keyword evidence="1" id="KW-0732">Signal</keyword>
<evidence type="ECO:0000313" key="3">
    <source>
        <dbReference type="Proteomes" id="UP000740413"/>
    </source>
</evidence>
<name>A0ABS5WH23_9FLAO</name>
<feature type="chain" id="PRO_5045918195" description="DUF4842 domain-containing protein" evidence="1">
    <location>
        <begin position="22"/>
        <end position="442"/>
    </location>
</feature>
<proteinExistence type="predicted"/>
<organism evidence="2 3">
    <name type="scientific">Zobellia barbeyronii</name>
    <dbReference type="NCBI Taxonomy" id="2748009"/>
    <lineage>
        <taxon>Bacteria</taxon>
        <taxon>Pseudomonadati</taxon>
        <taxon>Bacteroidota</taxon>
        <taxon>Flavobacteriia</taxon>
        <taxon>Flavobacteriales</taxon>
        <taxon>Flavobacteriaceae</taxon>
        <taxon>Zobellia</taxon>
    </lineage>
</organism>
<sequence>MKFLKPIALIIFVFLITVSCSENETTTVEPPVNKGEQEEPAEPVSVIYFTLTVDASTNTKETEDWIIIHNDTGEILDFKSYEAGDVLTFESLETEVTNKITVSHLRRILNLTEDGYFIQTYTDIDNGSNWKFTEGTAINLTPSIGTFDINITNIPSRSTKIPHAVSSLEHIPYQFVYAGSLINSSYVDFRINNIDLRTETDIIVSIMDDNFDMKYRFVNDVKVGDAYNFDYSEFMAFDSSLIIDLPATTKTLVYDVFTINENTLRKGYHLNSYGYWSYGIPDKIKLGYLNKFNNYLSDIILTFDKTQYRYISIGPKPESLIIREDLFFTPENSSIFEFTFTTNVDTIIRKNNSWYTSTGKHNIDFAYLRWSITSPGHDYPVIGEIPDELKKMYPAMKINDLKYDYSTIQIKSIPYQEWITKWYVDYDSSFTKTEREEYVFLE</sequence>
<protein>
    <recommendedName>
        <fullName evidence="4">DUF4842 domain-containing protein</fullName>
    </recommendedName>
</protein>
<dbReference type="Proteomes" id="UP000740413">
    <property type="component" value="Unassembled WGS sequence"/>
</dbReference>
<evidence type="ECO:0000313" key="2">
    <source>
        <dbReference type="EMBL" id="MBT2162268.1"/>
    </source>
</evidence>
<evidence type="ECO:0000256" key="1">
    <source>
        <dbReference type="SAM" id="SignalP"/>
    </source>
</evidence>